<dbReference type="Pfam" id="PF18920">
    <property type="entry name" value="DUF5671"/>
    <property type="match status" value="1"/>
</dbReference>
<name>A0A1F8F9A4_9BACT</name>
<feature type="transmembrane region" description="Helical" evidence="1">
    <location>
        <begin position="195"/>
        <end position="215"/>
    </location>
</feature>
<dbReference type="AlphaFoldDB" id="A0A1F8F9A4"/>
<evidence type="ECO:0000259" key="2">
    <source>
        <dbReference type="Pfam" id="PF18920"/>
    </source>
</evidence>
<feature type="domain" description="DUF5671" evidence="2">
    <location>
        <begin position="12"/>
        <end position="150"/>
    </location>
</feature>
<dbReference type="Proteomes" id="UP000177167">
    <property type="component" value="Unassembled WGS sequence"/>
</dbReference>
<gene>
    <name evidence="3" type="ORF">A3J46_02720</name>
</gene>
<protein>
    <recommendedName>
        <fullName evidence="2">DUF5671 domain-containing protein</fullName>
    </recommendedName>
</protein>
<accession>A0A1F8F9A4</accession>
<keyword evidence="1" id="KW-1133">Transmembrane helix</keyword>
<dbReference type="InterPro" id="IPR043728">
    <property type="entry name" value="DUF5671"/>
</dbReference>
<comment type="caution">
    <text evidence="3">The sequence shown here is derived from an EMBL/GenBank/DDBJ whole genome shotgun (WGS) entry which is preliminary data.</text>
</comment>
<proteinExistence type="predicted"/>
<evidence type="ECO:0000256" key="1">
    <source>
        <dbReference type="SAM" id="Phobius"/>
    </source>
</evidence>
<evidence type="ECO:0000313" key="4">
    <source>
        <dbReference type="Proteomes" id="UP000177167"/>
    </source>
</evidence>
<organism evidence="3 4">
    <name type="scientific">Candidatus Yanofskybacteria bacterium RIFCSPHIGHO2_02_FULL_41_11</name>
    <dbReference type="NCBI Taxonomy" id="1802675"/>
    <lineage>
        <taxon>Bacteria</taxon>
        <taxon>Candidatus Yanofskyibacteriota</taxon>
    </lineage>
</organism>
<dbReference type="EMBL" id="MGJP01000028">
    <property type="protein sequence ID" value="OGN09727.1"/>
    <property type="molecule type" value="Genomic_DNA"/>
</dbReference>
<feature type="transmembrane region" description="Helical" evidence="1">
    <location>
        <begin position="101"/>
        <end position="122"/>
    </location>
</feature>
<feature type="transmembrane region" description="Helical" evidence="1">
    <location>
        <begin position="134"/>
        <end position="153"/>
    </location>
</feature>
<keyword evidence="1" id="KW-0812">Transmembrane</keyword>
<feature type="transmembrane region" description="Helical" evidence="1">
    <location>
        <begin position="62"/>
        <end position="80"/>
    </location>
</feature>
<reference evidence="3 4" key="1">
    <citation type="journal article" date="2016" name="Nat. Commun.">
        <title>Thousands of microbial genomes shed light on interconnected biogeochemical processes in an aquifer system.</title>
        <authorList>
            <person name="Anantharaman K."/>
            <person name="Brown C.T."/>
            <person name="Hug L.A."/>
            <person name="Sharon I."/>
            <person name="Castelle C.J."/>
            <person name="Probst A.J."/>
            <person name="Thomas B.C."/>
            <person name="Singh A."/>
            <person name="Wilkins M.J."/>
            <person name="Karaoz U."/>
            <person name="Brodie E.L."/>
            <person name="Williams K.H."/>
            <person name="Hubbard S.S."/>
            <person name="Banfield J.F."/>
        </authorList>
    </citation>
    <scope>NUCLEOTIDE SEQUENCE [LARGE SCALE GENOMIC DNA]</scope>
</reference>
<sequence length="336" mass="39079">MNELSKNLPRDTFIHLLAIITLVVVAVGFGMAVFNYIDFYFPDPVATGYHNGRMLSSYEWPIRQAMAMLIVVFPVFFWVSRFLEKDIDKYPEKRELKIRKWLLYLTLFAAALVMIGDFVTVVNNFLRGELTTHFVLKALTIFFISGSIFYYYLIQLRDRDPVVEISNASCLPADRSAKKSKSHYGARKTVKWPDLFSWIIVMVIIATVGLGFDIIGSPFAQRSKRFDERRVSDLQTIQNYITNYWQNKEKLPTNLRDLEDPLLGVIIPVDPETGGQYEYRIIASLKFELCATFKDEVERARYSAFKVPDPFQDYSWQHNVGRVCFERTIDPDFFSK</sequence>
<feature type="transmembrane region" description="Helical" evidence="1">
    <location>
        <begin position="12"/>
        <end position="37"/>
    </location>
</feature>
<evidence type="ECO:0000313" key="3">
    <source>
        <dbReference type="EMBL" id="OGN09727.1"/>
    </source>
</evidence>
<keyword evidence="1" id="KW-0472">Membrane</keyword>